<dbReference type="EMBL" id="QRBI01000151">
    <property type="protein sequence ID" value="RMB98954.1"/>
    <property type="molecule type" value="Genomic_DNA"/>
</dbReference>
<dbReference type="Proteomes" id="UP000269221">
    <property type="component" value="Unassembled WGS sequence"/>
</dbReference>
<feature type="compositionally biased region" description="Polar residues" evidence="1">
    <location>
        <begin position="84"/>
        <end position="94"/>
    </location>
</feature>
<feature type="region of interest" description="Disordered" evidence="1">
    <location>
        <begin position="75"/>
        <end position="94"/>
    </location>
</feature>
<organism evidence="2 3">
    <name type="scientific">Hirundo rustica rustica</name>
    <dbReference type="NCBI Taxonomy" id="333673"/>
    <lineage>
        <taxon>Eukaryota</taxon>
        <taxon>Metazoa</taxon>
        <taxon>Chordata</taxon>
        <taxon>Craniata</taxon>
        <taxon>Vertebrata</taxon>
        <taxon>Euteleostomi</taxon>
        <taxon>Archelosauria</taxon>
        <taxon>Archosauria</taxon>
        <taxon>Dinosauria</taxon>
        <taxon>Saurischia</taxon>
        <taxon>Theropoda</taxon>
        <taxon>Coelurosauria</taxon>
        <taxon>Aves</taxon>
        <taxon>Neognathae</taxon>
        <taxon>Neoaves</taxon>
        <taxon>Telluraves</taxon>
        <taxon>Australaves</taxon>
        <taxon>Passeriformes</taxon>
        <taxon>Sylvioidea</taxon>
        <taxon>Hirundinidae</taxon>
        <taxon>Hirundo</taxon>
    </lineage>
</organism>
<evidence type="ECO:0000313" key="2">
    <source>
        <dbReference type="EMBL" id="RMB98954.1"/>
    </source>
</evidence>
<proteinExistence type="predicted"/>
<reference evidence="2 3" key="1">
    <citation type="submission" date="2018-07" db="EMBL/GenBank/DDBJ databases">
        <title>A high quality draft genome assembly of the barn swallow (H. rustica rustica).</title>
        <authorList>
            <person name="Formenti G."/>
            <person name="Chiara M."/>
            <person name="Poveda L."/>
            <person name="Francoijs K.-J."/>
            <person name="Bonisoli-Alquati A."/>
            <person name="Canova L."/>
            <person name="Gianfranceschi L."/>
            <person name="Horner D.S."/>
            <person name="Saino N."/>
        </authorList>
    </citation>
    <scope>NUCLEOTIDE SEQUENCE [LARGE SCALE GENOMIC DNA]</scope>
    <source>
        <strain evidence="2">Chelidonia</strain>
        <tissue evidence="2">Blood</tissue>
    </source>
</reference>
<sequence length="94" mass="10924">MSSKLSRWDLSSSPQTEQFFLLTVPFQLCNEFELHMECRIQVKAPLLEGGGHEDDHRIEAPLLWRQFERIGSVQHGEEKASGRPYSTCQTERDF</sequence>
<gene>
    <name evidence="2" type="ORF">DUI87_24499</name>
</gene>
<protein>
    <submittedName>
        <fullName evidence="2">Uncharacterized protein</fullName>
    </submittedName>
</protein>
<accession>A0A3M0JDS4</accession>
<comment type="caution">
    <text evidence="2">The sequence shown here is derived from an EMBL/GenBank/DDBJ whole genome shotgun (WGS) entry which is preliminary data.</text>
</comment>
<evidence type="ECO:0000256" key="1">
    <source>
        <dbReference type="SAM" id="MobiDB-lite"/>
    </source>
</evidence>
<dbReference type="AlphaFoldDB" id="A0A3M0JDS4"/>
<name>A0A3M0JDS4_HIRRU</name>
<keyword evidence="3" id="KW-1185">Reference proteome</keyword>
<evidence type="ECO:0000313" key="3">
    <source>
        <dbReference type="Proteomes" id="UP000269221"/>
    </source>
</evidence>